<feature type="transmembrane region" description="Helical" evidence="6">
    <location>
        <begin position="300"/>
        <end position="319"/>
    </location>
</feature>
<sequence>MTGRLSMLAIVLATGAAQVLPVMPDAATWMWLALGVLGLSLWLLKMQRPARALIPVWAAVLGLLLAVVRIEQRLADELAAENENRVSRVVLRVASLVRLRPDSRAFEAEVISSLPEGVPSRIYVSWTAPGRAGPYGRFNQAPAQFPELIPGQIWRMSLTLKKLHGARNPNAFDYEAYMFAQGVRATGSVRGTPKYQGDDPWVSLEIVAQRARHRVRQAMRAHLDGMRYGAVLLALAIGDQASVESADWQVFNRTGITHLVSISGSHITMIAALGGLVVLWSWRRLRFRGRNLAERVPAQIAAAMAALLVAWLYCLLAGWGVPARRTFLMLAVVAAAHLLRLPMNGSRLLSVVVLAVVMLDPWALFASGFWLSFGAVCVLMASSGWVGNRIGLPAMTRMQRLKFFLTSASRLQLAITVALMPLLALIFHQISFASPLANAYAIPLISLVVTPLSLLLAALAFVPGLGWMAGFCGWLAHTCLDLMMIPTVWLADFNAASIDVAHPPLALTLLALLGLVLALMPYGFPARRAAWILILPALCWRPERPPEGGWDAFALDVGQSAAIVVQTARHVLLFDTGLRSSAASDEGARTIWPFLQSMGIRKLDVMVVSHADIDHAGGARSLLEAVQIEQSYSSFDLGGYLRREAHLLGRPQSLPRFPWAMSECVAGHAWTIDGVDFQFLWPPPLAKPGRSAKAPKPNDRACVLLIRGRDHSLLLTSDIGAVQEALLLRRGLDPVDVVLAAHHGSRYSSSPGFVQAMKARHVLAQAGLWNRYGHPGPEVVQRWEQAGATFWRTDRQGAITVRSRQNGLRAYSTREYDRRYWAGR</sequence>
<feature type="transmembrane region" description="Helical" evidence="6">
    <location>
        <begin position="413"/>
        <end position="434"/>
    </location>
</feature>
<dbReference type="InterPro" id="IPR052159">
    <property type="entry name" value="Competence_DNA_uptake"/>
</dbReference>
<name>A0A4R3M028_9BURK</name>
<dbReference type="InterPro" id="IPR001279">
    <property type="entry name" value="Metallo-B-lactamas"/>
</dbReference>
<dbReference type="Pfam" id="PF03772">
    <property type="entry name" value="Competence"/>
    <property type="match status" value="1"/>
</dbReference>
<dbReference type="NCBIfam" id="TIGR00361">
    <property type="entry name" value="ComEC_Rec2"/>
    <property type="match status" value="1"/>
</dbReference>
<dbReference type="Pfam" id="PF00753">
    <property type="entry name" value="Lactamase_B"/>
    <property type="match status" value="1"/>
</dbReference>
<evidence type="ECO:0000313" key="9">
    <source>
        <dbReference type="Proteomes" id="UP000295525"/>
    </source>
</evidence>
<evidence type="ECO:0000313" key="8">
    <source>
        <dbReference type="EMBL" id="TCT04415.1"/>
    </source>
</evidence>
<evidence type="ECO:0000256" key="5">
    <source>
        <dbReference type="ARBA" id="ARBA00023136"/>
    </source>
</evidence>
<comment type="caution">
    <text evidence="8">The sequence shown here is derived from an EMBL/GenBank/DDBJ whole genome shotgun (WGS) entry which is preliminary data.</text>
</comment>
<dbReference type="EMBL" id="SMAJ01000012">
    <property type="protein sequence ID" value="TCT04415.1"/>
    <property type="molecule type" value="Genomic_DNA"/>
</dbReference>
<feature type="transmembrane region" description="Helical" evidence="6">
    <location>
        <begin position="474"/>
        <end position="491"/>
    </location>
</feature>
<evidence type="ECO:0000256" key="2">
    <source>
        <dbReference type="ARBA" id="ARBA00022475"/>
    </source>
</evidence>
<dbReference type="SUPFAM" id="SSF56281">
    <property type="entry name" value="Metallo-hydrolase/oxidoreductase"/>
    <property type="match status" value="1"/>
</dbReference>
<evidence type="ECO:0000256" key="4">
    <source>
        <dbReference type="ARBA" id="ARBA00022989"/>
    </source>
</evidence>
<keyword evidence="9" id="KW-1185">Reference proteome</keyword>
<feature type="domain" description="Metallo-beta-lactamase" evidence="7">
    <location>
        <begin position="559"/>
        <end position="768"/>
    </location>
</feature>
<dbReference type="InterPro" id="IPR035681">
    <property type="entry name" value="ComA-like_MBL"/>
</dbReference>
<dbReference type="PANTHER" id="PTHR30619:SF1">
    <property type="entry name" value="RECOMBINATION PROTEIN 2"/>
    <property type="match status" value="1"/>
</dbReference>
<dbReference type="Pfam" id="PF13567">
    <property type="entry name" value="DUF4131"/>
    <property type="match status" value="1"/>
</dbReference>
<evidence type="ECO:0000259" key="7">
    <source>
        <dbReference type="SMART" id="SM00849"/>
    </source>
</evidence>
<keyword evidence="4 6" id="KW-1133">Transmembrane helix</keyword>
<keyword evidence="3 6" id="KW-0812">Transmembrane</keyword>
<gene>
    <name evidence="8" type="ORF">EDC26_1127</name>
</gene>
<feature type="transmembrane region" description="Helical" evidence="6">
    <location>
        <begin position="440"/>
        <end position="462"/>
    </location>
</feature>
<organism evidence="8 9">
    <name type="scientific">Paralcaligenes ureilyticus</name>
    <dbReference type="NCBI Taxonomy" id="627131"/>
    <lineage>
        <taxon>Bacteria</taxon>
        <taxon>Pseudomonadati</taxon>
        <taxon>Pseudomonadota</taxon>
        <taxon>Betaproteobacteria</taxon>
        <taxon>Burkholderiales</taxon>
        <taxon>Alcaligenaceae</taxon>
        <taxon>Paralcaligenes</taxon>
    </lineage>
</organism>
<comment type="subcellular location">
    <subcellularLocation>
        <location evidence="1">Cell membrane</location>
        <topology evidence="1">Multi-pass membrane protein</topology>
    </subcellularLocation>
</comment>
<feature type="transmembrane region" description="Helical" evidence="6">
    <location>
        <begin position="259"/>
        <end position="280"/>
    </location>
</feature>
<feature type="transmembrane region" description="Helical" evidence="6">
    <location>
        <begin position="348"/>
        <end position="365"/>
    </location>
</feature>
<feature type="transmembrane region" description="Helical" evidence="6">
    <location>
        <begin position="27"/>
        <end position="45"/>
    </location>
</feature>
<dbReference type="GO" id="GO:0030420">
    <property type="term" value="P:establishment of competence for transformation"/>
    <property type="evidence" value="ECO:0007669"/>
    <property type="project" value="InterPro"/>
</dbReference>
<feature type="transmembrane region" description="Helical" evidence="6">
    <location>
        <begin position="371"/>
        <end position="392"/>
    </location>
</feature>
<keyword evidence="5 6" id="KW-0472">Membrane</keyword>
<dbReference type="NCBIfam" id="TIGR00360">
    <property type="entry name" value="ComEC_N-term"/>
    <property type="match status" value="1"/>
</dbReference>
<dbReference type="InterPro" id="IPR004797">
    <property type="entry name" value="Competence_ComEC/Rec2"/>
</dbReference>
<accession>A0A4R3M028</accession>
<dbReference type="Proteomes" id="UP000295525">
    <property type="component" value="Unassembled WGS sequence"/>
</dbReference>
<dbReference type="Gene3D" id="3.60.15.10">
    <property type="entry name" value="Ribonuclease Z/Hydroxyacylglutathione hydrolase-like"/>
    <property type="match status" value="1"/>
</dbReference>
<dbReference type="InterPro" id="IPR025405">
    <property type="entry name" value="DUF4131"/>
</dbReference>
<evidence type="ECO:0000256" key="3">
    <source>
        <dbReference type="ARBA" id="ARBA00022692"/>
    </source>
</evidence>
<dbReference type="InterPro" id="IPR036866">
    <property type="entry name" value="RibonucZ/Hydroxyglut_hydro"/>
</dbReference>
<keyword evidence="2" id="KW-1003">Cell membrane</keyword>
<dbReference type="InterPro" id="IPR004477">
    <property type="entry name" value="ComEC_N"/>
</dbReference>
<feature type="transmembrane region" description="Helical" evidence="6">
    <location>
        <begin position="503"/>
        <end position="524"/>
    </location>
</feature>
<protein>
    <submittedName>
        <fullName evidence="8">Competence protein ComEC</fullName>
    </submittedName>
</protein>
<dbReference type="AlphaFoldDB" id="A0A4R3M028"/>
<dbReference type="OrthoDB" id="9761531at2"/>
<dbReference type="CDD" id="cd07731">
    <property type="entry name" value="ComA-like_MBL-fold"/>
    <property type="match status" value="1"/>
</dbReference>
<evidence type="ECO:0000256" key="6">
    <source>
        <dbReference type="SAM" id="Phobius"/>
    </source>
</evidence>
<reference evidence="8 9" key="1">
    <citation type="submission" date="2019-03" db="EMBL/GenBank/DDBJ databases">
        <title>Genomic Encyclopedia of Type Strains, Phase IV (KMG-IV): sequencing the most valuable type-strain genomes for metagenomic binning, comparative biology and taxonomic classification.</title>
        <authorList>
            <person name="Goeker M."/>
        </authorList>
    </citation>
    <scope>NUCLEOTIDE SEQUENCE [LARGE SCALE GENOMIC DNA]</scope>
    <source>
        <strain evidence="8 9">DSM 24591</strain>
    </source>
</reference>
<proteinExistence type="predicted"/>
<dbReference type="PANTHER" id="PTHR30619">
    <property type="entry name" value="DNA INTERNALIZATION/COMPETENCE PROTEIN COMEC/REC2"/>
    <property type="match status" value="1"/>
</dbReference>
<dbReference type="GO" id="GO:0005886">
    <property type="term" value="C:plasma membrane"/>
    <property type="evidence" value="ECO:0007669"/>
    <property type="project" value="UniProtKB-SubCell"/>
</dbReference>
<evidence type="ECO:0000256" key="1">
    <source>
        <dbReference type="ARBA" id="ARBA00004651"/>
    </source>
</evidence>
<dbReference type="SMART" id="SM00849">
    <property type="entry name" value="Lactamase_B"/>
    <property type="match status" value="1"/>
</dbReference>